<keyword evidence="5" id="KW-1185">Reference proteome</keyword>
<reference evidence="4 5" key="1">
    <citation type="submission" date="2019-08" db="EMBL/GenBank/DDBJ databases">
        <title>In-depth cultivation of the pig gut microbiome towards novel bacterial diversity and tailored functional studies.</title>
        <authorList>
            <person name="Wylensek D."/>
            <person name="Hitch T.C.A."/>
            <person name="Clavel T."/>
        </authorList>
    </citation>
    <scope>NUCLEOTIDE SEQUENCE [LARGE SCALE GENOMIC DNA]</scope>
    <source>
        <strain evidence="4 5">WB03_NA08</strain>
    </source>
</reference>
<evidence type="ECO:0000313" key="4">
    <source>
        <dbReference type="EMBL" id="MSS84489.1"/>
    </source>
</evidence>
<dbReference type="Proteomes" id="UP000470875">
    <property type="component" value="Unassembled WGS sequence"/>
</dbReference>
<proteinExistence type="predicted"/>
<accession>A0A6N7VRT6</accession>
<comment type="caution">
    <text evidence="4">The sequence shown here is derived from an EMBL/GenBank/DDBJ whole genome shotgun (WGS) entry which is preliminary data.</text>
</comment>
<evidence type="ECO:0000256" key="2">
    <source>
        <dbReference type="SAM" id="Coils"/>
    </source>
</evidence>
<protein>
    <submittedName>
        <fullName evidence="4">Phage major capsid protein</fullName>
    </submittedName>
</protein>
<dbReference type="InterPro" id="IPR024455">
    <property type="entry name" value="Phage_capsid"/>
</dbReference>
<sequence length="399" mass="41722">MNLKAQRAAALEAAQNAKAAMEADPTDETIKAAQDAADNVKALDERIANAKAAKAALDSLSDGVGIENGSPEVQAKSLGEHVRKTVGEELRQLKGRHGSVSAPEFKAADDSQVTGGPTGAFRDILTDVDRTIVQAYRRPTITGLFGQGQIGGQAITYFVEGAREGDFATVGEAGQMGQLHYKDPTQVTDALSKIAGFIKLSDEMLEDLDYVVSEIDGRLLYDLSLVEEAQLLSGNGTGTNLLGLLNRSGLQTASTVADGLADEIFKSMTRISNATGLNADALVINPADYEGLRLAKDANGQYYGGGMFAGQYGQGGIVAQPSVWGLRTVVSPAVAVGAPVVGAFNAGATVYRKGGVRVEATNSDQADFTKGLVTVRATERVALAVRKPAAFVKITVSED</sequence>
<dbReference type="Pfam" id="PF05065">
    <property type="entry name" value="Phage_capsid"/>
    <property type="match status" value="1"/>
</dbReference>
<dbReference type="RefSeq" id="WP_154544885.1">
    <property type="nucleotide sequence ID" value="NZ_VULO01000007.1"/>
</dbReference>
<gene>
    <name evidence="4" type="ORF">FYJ24_06870</name>
</gene>
<evidence type="ECO:0000259" key="3">
    <source>
        <dbReference type="Pfam" id="PF05065"/>
    </source>
</evidence>
<organism evidence="4 5">
    <name type="scientific">Scrofimicrobium canadense</name>
    <dbReference type="NCBI Taxonomy" id="2652290"/>
    <lineage>
        <taxon>Bacteria</taxon>
        <taxon>Bacillati</taxon>
        <taxon>Actinomycetota</taxon>
        <taxon>Actinomycetes</taxon>
        <taxon>Actinomycetales</taxon>
        <taxon>Actinomycetaceae</taxon>
        <taxon>Scrofimicrobium</taxon>
    </lineage>
</organism>
<dbReference type="AlphaFoldDB" id="A0A6N7VRT6"/>
<name>A0A6N7VRT6_9ACTO</name>
<evidence type="ECO:0000256" key="1">
    <source>
        <dbReference type="ARBA" id="ARBA00004328"/>
    </source>
</evidence>
<keyword evidence="2" id="KW-0175">Coiled coil</keyword>
<feature type="domain" description="Phage capsid-like C-terminal" evidence="3">
    <location>
        <begin position="137"/>
        <end position="395"/>
    </location>
</feature>
<dbReference type="Gene3D" id="3.30.2400.10">
    <property type="entry name" value="Major capsid protein gp5"/>
    <property type="match status" value="1"/>
</dbReference>
<dbReference type="SUPFAM" id="SSF56563">
    <property type="entry name" value="Major capsid protein gp5"/>
    <property type="match status" value="1"/>
</dbReference>
<dbReference type="EMBL" id="VULO01000007">
    <property type="protein sequence ID" value="MSS84489.1"/>
    <property type="molecule type" value="Genomic_DNA"/>
</dbReference>
<evidence type="ECO:0000313" key="5">
    <source>
        <dbReference type="Proteomes" id="UP000470875"/>
    </source>
</evidence>
<dbReference type="Gene3D" id="3.30.2320.10">
    <property type="entry name" value="hypothetical protein PF0899 domain"/>
    <property type="match status" value="1"/>
</dbReference>
<dbReference type="InterPro" id="IPR054612">
    <property type="entry name" value="Phage_capsid-like_C"/>
</dbReference>
<dbReference type="NCBIfam" id="TIGR01554">
    <property type="entry name" value="major_cap_HK97"/>
    <property type="match status" value="1"/>
</dbReference>
<feature type="coiled-coil region" evidence="2">
    <location>
        <begin position="33"/>
        <end position="60"/>
    </location>
</feature>
<comment type="subcellular location">
    <subcellularLocation>
        <location evidence="1">Virion</location>
    </subcellularLocation>
</comment>